<feature type="region of interest" description="Disordered" evidence="1">
    <location>
        <begin position="1"/>
        <end position="37"/>
    </location>
</feature>
<feature type="compositionally biased region" description="Polar residues" evidence="1">
    <location>
        <begin position="243"/>
        <end position="254"/>
    </location>
</feature>
<dbReference type="AlphaFoldDB" id="A0A0C3Q9X1"/>
<evidence type="ECO:0000256" key="1">
    <source>
        <dbReference type="SAM" id="MobiDB-lite"/>
    </source>
</evidence>
<gene>
    <name evidence="2" type="ORF">M407DRAFT_7585</name>
</gene>
<sequence length="861" mass="96558">MTSRLNRRHHHSPSSTEPPLPVPPHAPPLYNPPPARPYTATEIRKKANRLNHITFLSARADHEINAVLEYPETTADASKLAHVFKVDPNAFRDPSHNIQYSFQVTGGAEDLKCQLLQVENGDGLPVAANCYKIRGQCCGVKLCNFASVTQPLPSHTSVDLNAGPLWSSPTPRFTAKQEVFEKTLALFCSIKVDGCHASVVGETTGQQRTTTDTEEEAYSSTQPVDFTAMENTLVQLLSHHGHGTTSGNASSTANGAEDPNSEDDGELDAEGEVEVDERLLYRPSRSRRGLTCPGVINLRVGKKTGKSYLCCDRLKDGPGHFLYTSLHEVDIRYLQALLDNDTAIIDEIELEACRLGYGPRATCTYMTEHRRVGDFCAKEVTVETYPYAVLVTSRPHNHPPPRRSKTPPVHVDIVRTLLVEEDWRLADATPRRLSLNKSFVSRLKAVLQWQSVREPVLSDLHPSLANQQKVNYIIKCTKELQFTAGTDWEGARLLHEDQAQRLDPEDQYLRCVEEIKITTNESIRIAVCMFPAQSRLLSKARWITCDTSYKRVKRSQEFGIEGWDETTHRSISYCRVFITSESAEAHRILFHKISAIVTQDTGTPLQFLYIHGQGIEVITADEGKGQALGLGLFLKDICGNNFDFDPAEPTRRFCELGPYEHLARLLRLCTVHFQRNIKKIEGRIHPDTKIEGRIHPDTVAAMYSLASSQPLADLEGTLQLIRRSGRDAQNWLYDKEVSSPFALPALYQPRSRIPLERWLAARSTTNGIEQTHHNYNIDGINLTLLGGIMHGFQYDARALSRQDLAVSTLILPTYTSSNHYNRTQTALRRQAKSIQKRGASRQNDEDPTLISPARKRPAGKK</sequence>
<feature type="compositionally biased region" description="Acidic residues" evidence="1">
    <location>
        <begin position="259"/>
        <end position="275"/>
    </location>
</feature>
<reference evidence="2 3" key="1">
    <citation type="submission" date="2014-04" db="EMBL/GenBank/DDBJ databases">
        <authorList>
            <consortium name="DOE Joint Genome Institute"/>
            <person name="Kuo A."/>
            <person name="Girlanda M."/>
            <person name="Perotto S."/>
            <person name="Kohler A."/>
            <person name="Nagy L.G."/>
            <person name="Floudas D."/>
            <person name="Copeland A."/>
            <person name="Barry K.W."/>
            <person name="Cichocki N."/>
            <person name="Veneault-Fourrey C."/>
            <person name="LaButti K."/>
            <person name="Lindquist E.A."/>
            <person name="Lipzen A."/>
            <person name="Lundell T."/>
            <person name="Morin E."/>
            <person name="Murat C."/>
            <person name="Sun H."/>
            <person name="Tunlid A."/>
            <person name="Henrissat B."/>
            <person name="Grigoriev I.V."/>
            <person name="Hibbett D.S."/>
            <person name="Martin F."/>
            <person name="Nordberg H.P."/>
            <person name="Cantor M.N."/>
            <person name="Hua S.X."/>
        </authorList>
    </citation>
    <scope>NUCLEOTIDE SEQUENCE [LARGE SCALE GENOMIC DNA]</scope>
    <source>
        <strain evidence="2 3">MUT 4182</strain>
    </source>
</reference>
<name>A0A0C3Q9X1_9AGAM</name>
<feature type="compositionally biased region" description="Pro residues" evidence="1">
    <location>
        <begin position="16"/>
        <end position="36"/>
    </location>
</feature>
<evidence type="ECO:0000313" key="3">
    <source>
        <dbReference type="Proteomes" id="UP000054248"/>
    </source>
</evidence>
<organism evidence="2 3">
    <name type="scientific">Tulasnella calospora MUT 4182</name>
    <dbReference type="NCBI Taxonomy" id="1051891"/>
    <lineage>
        <taxon>Eukaryota</taxon>
        <taxon>Fungi</taxon>
        <taxon>Dikarya</taxon>
        <taxon>Basidiomycota</taxon>
        <taxon>Agaricomycotina</taxon>
        <taxon>Agaricomycetes</taxon>
        <taxon>Cantharellales</taxon>
        <taxon>Tulasnellaceae</taxon>
        <taxon>Tulasnella</taxon>
    </lineage>
</organism>
<dbReference type="EMBL" id="KN823017">
    <property type="protein sequence ID" value="KIO26910.1"/>
    <property type="molecule type" value="Genomic_DNA"/>
</dbReference>
<reference evidence="3" key="2">
    <citation type="submission" date="2015-01" db="EMBL/GenBank/DDBJ databases">
        <title>Evolutionary Origins and Diversification of the Mycorrhizal Mutualists.</title>
        <authorList>
            <consortium name="DOE Joint Genome Institute"/>
            <consortium name="Mycorrhizal Genomics Consortium"/>
            <person name="Kohler A."/>
            <person name="Kuo A."/>
            <person name="Nagy L.G."/>
            <person name="Floudas D."/>
            <person name="Copeland A."/>
            <person name="Barry K.W."/>
            <person name="Cichocki N."/>
            <person name="Veneault-Fourrey C."/>
            <person name="LaButti K."/>
            <person name="Lindquist E.A."/>
            <person name="Lipzen A."/>
            <person name="Lundell T."/>
            <person name="Morin E."/>
            <person name="Murat C."/>
            <person name="Riley R."/>
            <person name="Ohm R."/>
            <person name="Sun H."/>
            <person name="Tunlid A."/>
            <person name="Henrissat B."/>
            <person name="Grigoriev I.V."/>
            <person name="Hibbett D.S."/>
            <person name="Martin F."/>
        </authorList>
    </citation>
    <scope>NUCLEOTIDE SEQUENCE [LARGE SCALE GENOMIC DNA]</scope>
    <source>
        <strain evidence="3">MUT 4182</strain>
    </source>
</reference>
<feature type="region of interest" description="Disordered" evidence="1">
    <location>
        <begin position="830"/>
        <end position="861"/>
    </location>
</feature>
<evidence type="ECO:0000313" key="2">
    <source>
        <dbReference type="EMBL" id="KIO26910.1"/>
    </source>
</evidence>
<dbReference type="Proteomes" id="UP000054248">
    <property type="component" value="Unassembled WGS sequence"/>
</dbReference>
<feature type="compositionally biased region" description="Basic residues" evidence="1">
    <location>
        <begin position="830"/>
        <end position="839"/>
    </location>
</feature>
<keyword evidence="3" id="KW-1185">Reference proteome</keyword>
<protein>
    <submittedName>
        <fullName evidence="2">Uncharacterized protein</fullName>
    </submittedName>
</protein>
<feature type="compositionally biased region" description="Basic residues" evidence="1">
    <location>
        <begin position="1"/>
        <end position="12"/>
    </location>
</feature>
<dbReference type="HOGENOM" id="CLU_010536_0_0_1"/>
<feature type="region of interest" description="Disordered" evidence="1">
    <location>
        <begin position="239"/>
        <end position="276"/>
    </location>
</feature>
<dbReference type="OrthoDB" id="3268409at2759"/>
<accession>A0A0C3Q9X1</accession>
<proteinExistence type="predicted"/>